<dbReference type="InterPro" id="IPR016161">
    <property type="entry name" value="Ald_DH/histidinol_DH"/>
</dbReference>
<dbReference type="EMBL" id="FNFC01000001">
    <property type="protein sequence ID" value="SDJ26177.1"/>
    <property type="molecule type" value="Genomic_DNA"/>
</dbReference>
<evidence type="ECO:0000313" key="6">
    <source>
        <dbReference type="Proteomes" id="UP000198856"/>
    </source>
</evidence>
<dbReference type="AlphaFoldDB" id="A0A1G8SAF6"/>
<dbReference type="FunFam" id="3.40.605.10:FF:000007">
    <property type="entry name" value="NAD/NADP-dependent betaine aldehyde dehydrogenase"/>
    <property type="match status" value="1"/>
</dbReference>
<dbReference type="InterPro" id="IPR016162">
    <property type="entry name" value="Ald_DH_N"/>
</dbReference>
<sequence length="483" mass="51939">MTEAHLNYIDGEWQESTGGETFTVHNPADVTDTVGEFQYSTQADVDAAVAAASDAQTEWADRQAPERGEFLRRAAEEIRARSDELAETLTREEGKTVPEAAGEVNRAVDILYYFAERIRDFGHEKKAASAPDKELSVVREPVGVAGLITAWNYPFVIPVWKIAPAIATGNAVVFKPASNAPNCTRKLFECFDEAGIPDGVLNYVTGSGSAVGDGIIGHDDIDAVSFTGSKSVGFSVYEGATEDMKRVQTEMGGKNPLIVSDSADMDRALSIARWGAFGVTGQACTATSRAIVYEDVYDEFVEGIVERAENIEVGHGLDGADMGPQASEGELTGTLDYIDVGQTEGATLAYGGDELTGGVYEDGYFVEPTVFTDVDHEMRIAQEEIFGPVLAVLKVSGYEEAIEVANGVDYGLSASIATDDLAEAKRFADDIEAGVVKINEQTSGTELHVPFGGFKDSSSNTYRESGDEGLRFFTSTKTVYENW</sequence>
<protein>
    <submittedName>
        <fullName evidence="5">Aldehyde dehydrogenase (NAD+)</fullName>
    </submittedName>
</protein>
<dbReference type="OrthoDB" id="6342at2157"/>
<proteinExistence type="inferred from homology"/>
<dbReference type="Gene3D" id="3.40.309.10">
    <property type="entry name" value="Aldehyde Dehydrogenase, Chain A, domain 2"/>
    <property type="match status" value="1"/>
</dbReference>
<dbReference type="Gene3D" id="3.40.605.10">
    <property type="entry name" value="Aldehyde Dehydrogenase, Chain A, domain 1"/>
    <property type="match status" value="1"/>
</dbReference>
<evidence type="ECO:0000256" key="3">
    <source>
        <dbReference type="ARBA" id="ARBA00023002"/>
    </source>
</evidence>
<organism evidence="5 6">
    <name type="scientific">Halovenus aranensis</name>
    <dbReference type="NCBI Taxonomy" id="890420"/>
    <lineage>
        <taxon>Archaea</taxon>
        <taxon>Methanobacteriati</taxon>
        <taxon>Methanobacteriota</taxon>
        <taxon>Stenosarchaea group</taxon>
        <taxon>Halobacteria</taxon>
        <taxon>Halobacteriales</taxon>
        <taxon>Haloarculaceae</taxon>
        <taxon>Halovenus</taxon>
    </lineage>
</organism>
<evidence type="ECO:0000259" key="4">
    <source>
        <dbReference type="Pfam" id="PF00171"/>
    </source>
</evidence>
<dbReference type="STRING" id="890420.SAMN05216226_101378"/>
<evidence type="ECO:0000256" key="1">
    <source>
        <dbReference type="ARBA" id="ARBA00009986"/>
    </source>
</evidence>
<dbReference type="RefSeq" id="WP_092698823.1">
    <property type="nucleotide sequence ID" value="NZ_FNFC01000001.1"/>
</dbReference>
<keyword evidence="3" id="KW-0560">Oxidoreductase</keyword>
<dbReference type="InterPro" id="IPR015590">
    <property type="entry name" value="Aldehyde_DH_dom"/>
</dbReference>
<accession>A0A1G8SAF6</accession>
<evidence type="ECO:0000256" key="2">
    <source>
        <dbReference type="ARBA" id="ARBA00011881"/>
    </source>
</evidence>
<gene>
    <name evidence="5" type="ORF">SAMN05216226_101378</name>
</gene>
<comment type="subunit">
    <text evidence="2">Homotetramer.</text>
</comment>
<dbReference type="PANTHER" id="PTHR42804:SF1">
    <property type="entry name" value="ALDEHYDE DEHYDROGENASE-RELATED"/>
    <property type="match status" value="1"/>
</dbReference>
<dbReference type="InterPro" id="IPR016163">
    <property type="entry name" value="Ald_DH_C"/>
</dbReference>
<name>A0A1G8SAF6_9EURY</name>
<reference evidence="5 6" key="1">
    <citation type="submission" date="2016-10" db="EMBL/GenBank/DDBJ databases">
        <authorList>
            <person name="de Groot N.N."/>
        </authorList>
    </citation>
    <scope>NUCLEOTIDE SEQUENCE [LARGE SCALE GENOMIC DNA]</scope>
    <source>
        <strain evidence="5 6">IBRC-M10015</strain>
    </source>
</reference>
<dbReference type="Proteomes" id="UP000198856">
    <property type="component" value="Unassembled WGS sequence"/>
</dbReference>
<dbReference type="SUPFAM" id="SSF53720">
    <property type="entry name" value="ALDH-like"/>
    <property type="match status" value="1"/>
</dbReference>
<dbReference type="PANTHER" id="PTHR42804">
    <property type="entry name" value="ALDEHYDE DEHYDROGENASE"/>
    <property type="match status" value="1"/>
</dbReference>
<dbReference type="GO" id="GO:0016620">
    <property type="term" value="F:oxidoreductase activity, acting on the aldehyde or oxo group of donors, NAD or NADP as acceptor"/>
    <property type="evidence" value="ECO:0007669"/>
    <property type="project" value="InterPro"/>
</dbReference>
<dbReference type="FunFam" id="3.40.309.10:FF:000012">
    <property type="entry name" value="Betaine aldehyde dehydrogenase"/>
    <property type="match status" value="1"/>
</dbReference>
<feature type="domain" description="Aldehyde dehydrogenase" evidence="4">
    <location>
        <begin position="13"/>
        <end position="479"/>
    </location>
</feature>
<evidence type="ECO:0000313" key="5">
    <source>
        <dbReference type="EMBL" id="SDJ26177.1"/>
    </source>
</evidence>
<dbReference type="Pfam" id="PF00171">
    <property type="entry name" value="Aldedh"/>
    <property type="match status" value="1"/>
</dbReference>
<keyword evidence="6" id="KW-1185">Reference proteome</keyword>
<comment type="similarity">
    <text evidence="1">Belongs to the aldehyde dehydrogenase family.</text>
</comment>